<dbReference type="PANTHER" id="PTHR38816">
    <property type="entry name" value="EXOSOME SUBUNIT, DUF54 FAMILY-RELATED"/>
    <property type="match status" value="1"/>
</dbReference>
<dbReference type="HOGENOM" id="CLU_131306_1_1_2"/>
<dbReference type="EMBL" id="DP000238">
    <property type="protein sequence ID" value="ABK76743.1"/>
    <property type="molecule type" value="Genomic_DNA"/>
</dbReference>
<dbReference type="KEGG" id="csy:CENSYa_0098"/>
<proteinExistence type="predicted"/>
<dbReference type="STRING" id="414004.CENSYa_0098"/>
<dbReference type="InterPro" id="IPR022803">
    <property type="entry name" value="Ribosomal_uL5_dom_sf"/>
</dbReference>
<evidence type="ECO:0000313" key="1">
    <source>
        <dbReference type="EMBL" id="ABK76743.1"/>
    </source>
</evidence>
<dbReference type="AlphaFoldDB" id="A0RTS6"/>
<name>A0RTS6_CENSY</name>
<dbReference type="SUPFAM" id="SSF55282">
    <property type="entry name" value="RL5-like"/>
    <property type="match status" value="1"/>
</dbReference>
<accession>A0RTS6</accession>
<dbReference type="Proteomes" id="UP000000758">
    <property type="component" value="Chromosome"/>
</dbReference>
<dbReference type="Gene3D" id="3.30.1440.10">
    <property type="match status" value="1"/>
</dbReference>
<dbReference type="PANTHER" id="PTHR38816:SF1">
    <property type="entry name" value="EXOSOME SUBUNIT"/>
    <property type="match status" value="1"/>
</dbReference>
<gene>
    <name evidence="1" type="ordered locus">CENSYa_0098</name>
</gene>
<keyword evidence="2" id="KW-1185">Reference proteome</keyword>
<dbReference type="EnsemblBacteria" id="ABK76743">
    <property type="protein sequence ID" value="ABK76743"/>
    <property type="gene ID" value="CENSYa_0098"/>
</dbReference>
<reference evidence="1 2" key="1">
    <citation type="journal article" date="2006" name="Proc. Natl. Acad. Sci. U.S.A.">
        <title>Genomic analysis of the uncultivated marine crenarchaeote Cenarchaeum symbiosum.</title>
        <authorList>
            <person name="Hallam S.J."/>
            <person name="Konstantinidis K.T."/>
            <person name="Putnam N."/>
            <person name="Schleper C."/>
            <person name="Watanabe Y."/>
            <person name="Sugahara J."/>
            <person name="Preston C."/>
            <person name="de la Torre J."/>
            <person name="Richardson P.M."/>
            <person name="DeLong E.F."/>
        </authorList>
    </citation>
    <scope>NUCLEOTIDE SEQUENCE [LARGE SCALE GENOMIC DNA]</scope>
    <source>
        <strain evidence="2">A</strain>
    </source>
</reference>
<protein>
    <submittedName>
        <fullName evidence="1">Exosome subunit</fullName>
    </submittedName>
</protein>
<dbReference type="Pfam" id="PF01877">
    <property type="entry name" value="RNA_binding"/>
    <property type="match status" value="1"/>
</dbReference>
<sequence>MAGGMRAEIDVIIHATEDESLVYEALEEQLGIIQEMITIQNLTGHYDNPITMVNCRLDKKNAEAFVDRLSRGMAPGEFTRLASAPQSSGVHIRLDKQRLVRGRLEDVEGGSVRIRIHIPVYDGNMAGAYAQLLRQPS</sequence>
<organism evidence="1 2">
    <name type="scientific">Cenarchaeum symbiosum (strain A)</name>
    <dbReference type="NCBI Taxonomy" id="414004"/>
    <lineage>
        <taxon>Archaea</taxon>
        <taxon>Nitrososphaerota</taxon>
        <taxon>Candidatus Cenarchaeales</taxon>
        <taxon>Candidatus Cenarchaeaceae</taxon>
        <taxon>Candidatus Cenarchaeum</taxon>
    </lineage>
</organism>
<evidence type="ECO:0000313" key="2">
    <source>
        <dbReference type="Proteomes" id="UP000000758"/>
    </source>
</evidence>
<dbReference type="InterPro" id="IPR002739">
    <property type="entry name" value="PAB1135-like"/>
</dbReference>